<dbReference type="AlphaFoldDB" id="A0A0R2BJL4"/>
<dbReference type="CDD" id="cd02440">
    <property type="entry name" value="AdoMet_MTases"/>
    <property type="match status" value="1"/>
</dbReference>
<dbReference type="InterPro" id="IPR004573">
    <property type="entry name" value="rRNA_ssu_MeTfrase_B"/>
</dbReference>
<evidence type="ECO:0000256" key="5">
    <source>
        <dbReference type="ARBA" id="ARBA00022490"/>
    </source>
</evidence>
<keyword evidence="17" id="KW-1185">Reference proteome</keyword>
<dbReference type="PROSITE" id="PS01153">
    <property type="entry name" value="NOL1_NOP2_SUN"/>
    <property type="match status" value="1"/>
</dbReference>
<dbReference type="Gene3D" id="1.10.940.10">
    <property type="entry name" value="NusB-like"/>
    <property type="match status" value="1"/>
</dbReference>
<dbReference type="Pfam" id="PF22458">
    <property type="entry name" value="RsmF-B_ferredox"/>
    <property type="match status" value="1"/>
</dbReference>
<keyword evidence="5" id="KW-0963">Cytoplasm</keyword>
<feature type="domain" description="SAM-dependent MTase RsmB/NOP-type" evidence="15">
    <location>
        <begin position="170"/>
        <end position="446"/>
    </location>
</feature>
<dbReference type="InterPro" id="IPR018314">
    <property type="entry name" value="RsmB/NOL1/NOP2-like_CS"/>
</dbReference>
<dbReference type="EMBL" id="AYYK01000002">
    <property type="protein sequence ID" value="KRM79695.1"/>
    <property type="molecule type" value="Genomic_DNA"/>
</dbReference>
<dbReference type="STRING" id="1423738.FC84_GL000999"/>
<evidence type="ECO:0000256" key="9">
    <source>
        <dbReference type="ARBA" id="ARBA00022691"/>
    </source>
</evidence>
<dbReference type="InterPro" id="IPR006027">
    <property type="entry name" value="NusB_RsmB_TIM44"/>
</dbReference>
<dbReference type="PANTHER" id="PTHR22807">
    <property type="entry name" value="NOP2 YEAST -RELATED NOL1/NOP2/FMU SUN DOMAIN-CONTAINING"/>
    <property type="match status" value="1"/>
</dbReference>
<evidence type="ECO:0000256" key="12">
    <source>
        <dbReference type="ARBA" id="ARBA00031088"/>
    </source>
</evidence>
<sequence length="447" mass="50494">MQNKTPRYLAVNLLESIEQQQRYANLSLNHLLQHERLSDVDKHLVTRLVYGTIQWQLRLDYNWRAFVKTPDNLPIWVQILLRMSLYQLFFLDKVPAHAILNEANEIAKTRDHGRYVKLVNAVLRHVQRAGEQDYQQITNDVERLSITSSVPLWLTQRLVEQYGFERCKNMLAVVNQPPRASARVNTLKTNRDEMLAELATTFTDIKPSEVSPVGLTAAGGNFAQTTAFKNGELTIQDESSMLVAPSLQVEPQHQVLDACSAPGGKTTHIATYLDPEQGGSITALDIHQRKLKLVEDNAQRLGVDDRLTTLPLDARKVDQTFADETFDRILVDAPCSGLGLMRRKPEIRYAKQEQDIARLPEIQGDILAAAAAKLKVGGLMVYSTCTILAAENQEVVQNFLNNHTNFTLTKVKAAQDINWAGDQEMFQLLLDDYQTDGFFIACLKRIN</sequence>
<evidence type="ECO:0000256" key="8">
    <source>
        <dbReference type="ARBA" id="ARBA00022679"/>
    </source>
</evidence>
<evidence type="ECO:0000256" key="14">
    <source>
        <dbReference type="PROSITE-ProRule" id="PRU01023"/>
    </source>
</evidence>
<comment type="catalytic activity">
    <reaction evidence="13">
        <text>cytidine(967) in 16S rRNA + S-adenosyl-L-methionine = 5-methylcytidine(967) in 16S rRNA + S-adenosyl-L-homocysteine + H(+)</text>
        <dbReference type="Rhea" id="RHEA:42748"/>
        <dbReference type="Rhea" id="RHEA-COMP:10219"/>
        <dbReference type="Rhea" id="RHEA-COMP:10220"/>
        <dbReference type="ChEBI" id="CHEBI:15378"/>
        <dbReference type="ChEBI" id="CHEBI:57856"/>
        <dbReference type="ChEBI" id="CHEBI:59789"/>
        <dbReference type="ChEBI" id="CHEBI:74483"/>
        <dbReference type="ChEBI" id="CHEBI:82748"/>
        <dbReference type="EC" id="2.1.1.176"/>
    </reaction>
</comment>
<dbReference type="PATRIC" id="fig|1423738.3.peg.1009"/>
<evidence type="ECO:0000259" key="15">
    <source>
        <dbReference type="PROSITE" id="PS51686"/>
    </source>
</evidence>
<dbReference type="Pfam" id="PF01029">
    <property type="entry name" value="NusB"/>
    <property type="match status" value="1"/>
</dbReference>
<dbReference type="RefSeq" id="WP_151425849.1">
    <property type="nucleotide sequence ID" value="NZ_AYYK01000002.1"/>
</dbReference>
<dbReference type="EC" id="2.1.1.176" evidence="4"/>
<dbReference type="SUPFAM" id="SSF53335">
    <property type="entry name" value="S-adenosyl-L-methionine-dependent methyltransferases"/>
    <property type="match status" value="1"/>
</dbReference>
<dbReference type="SUPFAM" id="SSF48013">
    <property type="entry name" value="NusB-like"/>
    <property type="match status" value="1"/>
</dbReference>
<dbReference type="Proteomes" id="UP000051813">
    <property type="component" value="Unassembled WGS sequence"/>
</dbReference>
<dbReference type="GO" id="GO:0008649">
    <property type="term" value="F:rRNA methyltransferase activity"/>
    <property type="evidence" value="ECO:0007669"/>
    <property type="project" value="InterPro"/>
</dbReference>
<feature type="binding site" evidence="14">
    <location>
        <begin position="259"/>
        <end position="265"/>
    </location>
    <ligand>
        <name>S-adenosyl-L-methionine</name>
        <dbReference type="ChEBI" id="CHEBI:59789"/>
    </ligand>
</feature>
<dbReference type="GO" id="GO:0005737">
    <property type="term" value="C:cytoplasm"/>
    <property type="evidence" value="ECO:0007669"/>
    <property type="project" value="UniProtKB-SubCell"/>
</dbReference>
<dbReference type="InterPro" id="IPR001678">
    <property type="entry name" value="MeTrfase_RsmB-F_NOP2_dom"/>
</dbReference>
<reference evidence="16 17" key="1">
    <citation type="journal article" date="2015" name="Genome Announc.">
        <title>Expanding the biotechnology potential of lactobacilli through comparative genomics of 213 strains and associated genera.</title>
        <authorList>
            <person name="Sun Z."/>
            <person name="Harris H.M."/>
            <person name="McCann A."/>
            <person name="Guo C."/>
            <person name="Argimon S."/>
            <person name="Zhang W."/>
            <person name="Yang X."/>
            <person name="Jeffery I.B."/>
            <person name="Cooney J.C."/>
            <person name="Kagawa T.F."/>
            <person name="Liu W."/>
            <person name="Song Y."/>
            <person name="Salvetti E."/>
            <person name="Wrobel A."/>
            <person name="Rasinkangas P."/>
            <person name="Parkhill J."/>
            <person name="Rea M.C."/>
            <person name="O'Sullivan O."/>
            <person name="Ritari J."/>
            <person name="Douillard F.P."/>
            <person name="Paul Ross R."/>
            <person name="Yang R."/>
            <person name="Briner A.E."/>
            <person name="Felis G.E."/>
            <person name="de Vos W.M."/>
            <person name="Barrangou R."/>
            <person name="Klaenhammer T.R."/>
            <person name="Caufield P.W."/>
            <person name="Cui Y."/>
            <person name="Zhang H."/>
            <person name="O'Toole P.W."/>
        </authorList>
    </citation>
    <scope>NUCLEOTIDE SEQUENCE [LARGE SCALE GENOMIC DNA]</scope>
    <source>
        <strain evidence="16 17">DSM 20335</strain>
    </source>
</reference>
<dbReference type="NCBIfam" id="TIGR00563">
    <property type="entry name" value="rsmB"/>
    <property type="match status" value="1"/>
</dbReference>
<dbReference type="OrthoDB" id="9810297at2"/>
<evidence type="ECO:0000256" key="10">
    <source>
        <dbReference type="ARBA" id="ARBA00022884"/>
    </source>
</evidence>
<dbReference type="InterPro" id="IPR029063">
    <property type="entry name" value="SAM-dependent_MTases_sf"/>
</dbReference>
<evidence type="ECO:0000256" key="7">
    <source>
        <dbReference type="ARBA" id="ARBA00022603"/>
    </source>
</evidence>
<accession>A0A0R2BJL4</accession>
<keyword evidence="10 14" id="KW-0694">RNA-binding</keyword>
<protein>
    <recommendedName>
        <fullName evidence="4">16S rRNA (cytosine(967)-C(5))-methyltransferase</fullName>
        <ecNumber evidence="4">2.1.1.176</ecNumber>
    </recommendedName>
    <alternativeName>
        <fullName evidence="11">16S rRNA m5C967 methyltransferase</fullName>
    </alternativeName>
    <alternativeName>
        <fullName evidence="12">rRNA (cytosine-C(5)-)-methyltransferase RsmB</fullName>
    </alternativeName>
</protein>
<feature type="active site" description="Nucleophile" evidence="14">
    <location>
        <position position="385"/>
    </location>
</feature>
<dbReference type="InterPro" id="IPR054728">
    <property type="entry name" value="RsmB-like_ferredoxin"/>
</dbReference>
<evidence type="ECO:0000256" key="11">
    <source>
        <dbReference type="ARBA" id="ARBA00030399"/>
    </source>
</evidence>
<evidence type="ECO:0000256" key="1">
    <source>
        <dbReference type="ARBA" id="ARBA00002724"/>
    </source>
</evidence>
<name>A0A0R2BJL4_9LACO</name>
<keyword evidence="8 14" id="KW-0808">Transferase</keyword>
<feature type="binding site" evidence="14">
    <location>
        <position position="285"/>
    </location>
    <ligand>
        <name>S-adenosyl-L-methionine</name>
        <dbReference type="ChEBI" id="CHEBI:59789"/>
    </ligand>
</feature>
<keyword evidence="6" id="KW-0698">rRNA processing</keyword>
<dbReference type="Gene3D" id="3.30.70.1170">
    <property type="entry name" value="Sun protein, domain 3"/>
    <property type="match status" value="1"/>
</dbReference>
<dbReference type="InterPro" id="IPR035926">
    <property type="entry name" value="NusB-like_sf"/>
</dbReference>
<keyword evidence="7 14" id="KW-0489">Methyltransferase</keyword>
<evidence type="ECO:0000256" key="6">
    <source>
        <dbReference type="ARBA" id="ARBA00022552"/>
    </source>
</evidence>
<evidence type="ECO:0000313" key="16">
    <source>
        <dbReference type="EMBL" id="KRM79695.1"/>
    </source>
</evidence>
<dbReference type="Gene3D" id="3.40.50.150">
    <property type="entry name" value="Vaccinia Virus protein VP39"/>
    <property type="match status" value="1"/>
</dbReference>
<dbReference type="PROSITE" id="PS51686">
    <property type="entry name" value="SAM_MT_RSMB_NOP"/>
    <property type="match status" value="1"/>
</dbReference>
<evidence type="ECO:0000256" key="13">
    <source>
        <dbReference type="ARBA" id="ARBA00047283"/>
    </source>
</evidence>
<evidence type="ECO:0000313" key="17">
    <source>
        <dbReference type="Proteomes" id="UP000051813"/>
    </source>
</evidence>
<gene>
    <name evidence="16" type="ORF">FC84_GL000999</name>
</gene>
<evidence type="ECO:0000256" key="3">
    <source>
        <dbReference type="ARBA" id="ARBA00007494"/>
    </source>
</evidence>
<keyword evidence="9 14" id="KW-0949">S-adenosyl-L-methionine</keyword>
<dbReference type="PRINTS" id="PR02008">
    <property type="entry name" value="RCMTFAMILY"/>
</dbReference>
<dbReference type="GO" id="GO:0006355">
    <property type="term" value="P:regulation of DNA-templated transcription"/>
    <property type="evidence" value="ECO:0007669"/>
    <property type="project" value="InterPro"/>
</dbReference>
<dbReference type="NCBIfam" id="NF011494">
    <property type="entry name" value="PRK14902.1"/>
    <property type="match status" value="1"/>
</dbReference>
<comment type="function">
    <text evidence="1">Specifically methylates the cytosine at position 967 (m5C967) of 16S rRNA.</text>
</comment>
<dbReference type="Pfam" id="PF01189">
    <property type="entry name" value="Methyltr_RsmB-F"/>
    <property type="match status" value="1"/>
</dbReference>
<dbReference type="FunFam" id="3.40.50.150:FF:000022">
    <property type="entry name" value="Ribosomal RNA small subunit methyltransferase B"/>
    <property type="match status" value="1"/>
</dbReference>
<comment type="subcellular location">
    <subcellularLocation>
        <location evidence="2">Cytoplasm</location>
    </subcellularLocation>
</comment>
<dbReference type="GO" id="GO:0003723">
    <property type="term" value="F:RNA binding"/>
    <property type="evidence" value="ECO:0007669"/>
    <property type="project" value="UniProtKB-UniRule"/>
</dbReference>
<evidence type="ECO:0000256" key="2">
    <source>
        <dbReference type="ARBA" id="ARBA00004496"/>
    </source>
</evidence>
<feature type="binding site" evidence="14">
    <location>
        <position position="313"/>
    </location>
    <ligand>
        <name>S-adenosyl-L-methionine</name>
        <dbReference type="ChEBI" id="CHEBI:59789"/>
    </ligand>
</feature>
<dbReference type="FunFam" id="1.10.940.10:FF:000006">
    <property type="entry name" value="16S rRNA (Cytosine(967)-C(5))-methyltransferase RsmB"/>
    <property type="match status" value="1"/>
</dbReference>
<comment type="similarity">
    <text evidence="3 14">Belongs to the class I-like SAM-binding methyltransferase superfamily. RsmB/NOP family.</text>
</comment>
<evidence type="ECO:0000256" key="4">
    <source>
        <dbReference type="ARBA" id="ARBA00012140"/>
    </source>
</evidence>
<comment type="caution">
    <text evidence="16">The sequence shown here is derived from an EMBL/GenBank/DDBJ whole genome shotgun (WGS) entry which is preliminary data.</text>
</comment>
<dbReference type="InterPro" id="IPR023267">
    <property type="entry name" value="RCMT"/>
</dbReference>
<organism evidence="16 17">
    <name type="scientific">Lapidilactobacillus dextrinicus DSM 20335</name>
    <dbReference type="NCBI Taxonomy" id="1423738"/>
    <lineage>
        <taxon>Bacteria</taxon>
        <taxon>Bacillati</taxon>
        <taxon>Bacillota</taxon>
        <taxon>Bacilli</taxon>
        <taxon>Lactobacillales</taxon>
        <taxon>Lactobacillaceae</taxon>
        <taxon>Lapidilactobacillus</taxon>
    </lineage>
</organism>
<proteinExistence type="inferred from homology"/>
<dbReference type="InterPro" id="IPR049560">
    <property type="entry name" value="MeTrfase_RsmB-F_NOP2_cat"/>
</dbReference>
<dbReference type="PANTHER" id="PTHR22807:SF53">
    <property type="entry name" value="RIBOSOMAL RNA SMALL SUBUNIT METHYLTRANSFERASE B-RELATED"/>
    <property type="match status" value="1"/>
</dbReference>
<feature type="binding site" evidence="14">
    <location>
        <position position="332"/>
    </location>
    <ligand>
        <name>S-adenosyl-L-methionine</name>
        <dbReference type="ChEBI" id="CHEBI:59789"/>
    </ligand>
</feature>